<accession>A0A4U9YF21</accession>
<proteinExistence type="predicted"/>
<gene>
    <name evidence="2" type="ORF">NCTC11189_00622</name>
</gene>
<organism evidence="2 3">
    <name type="scientific">Streptococcus mitis</name>
    <dbReference type="NCBI Taxonomy" id="28037"/>
    <lineage>
        <taxon>Bacteria</taxon>
        <taxon>Bacillati</taxon>
        <taxon>Bacillota</taxon>
        <taxon>Bacilli</taxon>
        <taxon>Lactobacillales</taxon>
        <taxon>Streptococcaceae</taxon>
        <taxon>Streptococcus</taxon>
        <taxon>Streptococcus mitis group</taxon>
    </lineage>
</organism>
<dbReference type="Pfam" id="PF18733">
    <property type="entry name" value="HEPN_LA2681"/>
    <property type="match status" value="1"/>
</dbReference>
<evidence type="ECO:0000313" key="2">
    <source>
        <dbReference type="EMBL" id="VTS25233.1"/>
    </source>
</evidence>
<protein>
    <recommendedName>
        <fullName evidence="1">LA2681-like HEPN domain-containing protein</fullName>
    </recommendedName>
</protein>
<dbReference type="EMBL" id="CABEHV010000004">
    <property type="protein sequence ID" value="VTS25233.1"/>
    <property type="molecule type" value="Genomic_DNA"/>
</dbReference>
<feature type="domain" description="LA2681-like HEPN" evidence="1">
    <location>
        <begin position="31"/>
        <end position="230"/>
    </location>
</feature>
<dbReference type="Proteomes" id="UP000387692">
    <property type="component" value="Unassembled WGS sequence"/>
</dbReference>
<dbReference type="AlphaFoldDB" id="A0A4U9YF21"/>
<sequence>MLYLNPLNDLQADDINRYDDNLLLPSLLFQSDKDLNKYISMFNQIKQEYVYARYLCFNSTESDSVHYADENVNLIDCLDYVQYSIRVEGLKAAFKTLYSLLDKVAMFINEYYSLKIETRQVNFHSIWRSNSDLNKCIDKNIGLSSIFWIAKDFDNGNNSLTANPNSKRLKIIRNYLEHRFTNITLNFFDGSEDNNETRLYLTEFELQEFALDLLNLVREVIFSLKNAIQISENEKQSTLSNDVALIPINYEEVNSEDKL</sequence>
<reference evidence="2 3" key="1">
    <citation type="submission" date="2019-05" db="EMBL/GenBank/DDBJ databases">
        <authorList>
            <consortium name="Pathogen Informatics"/>
        </authorList>
    </citation>
    <scope>NUCLEOTIDE SEQUENCE [LARGE SCALE GENOMIC DNA]</scope>
    <source>
        <strain evidence="2 3">NCTC11189</strain>
    </source>
</reference>
<evidence type="ECO:0000259" key="1">
    <source>
        <dbReference type="Pfam" id="PF18733"/>
    </source>
</evidence>
<evidence type="ECO:0000313" key="3">
    <source>
        <dbReference type="Proteomes" id="UP000387692"/>
    </source>
</evidence>
<dbReference type="InterPro" id="IPR040826">
    <property type="entry name" value="HEPN_LA2681"/>
</dbReference>
<name>A0A4U9YF21_STRMT</name>